<evidence type="ECO:0000256" key="3">
    <source>
        <dbReference type="ARBA" id="ARBA00023125"/>
    </source>
</evidence>
<reference evidence="6 7" key="1">
    <citation type="submission" date="2016-10" db="EMBL/GenBank/DDBJ databases">
        <authorList>
            <person name="de Groot N.N."/>
        </authorList>
    </citation>
    <scope>NUCLEOTIDE SEQUENCE [LARGE SCALE GENOMIC DNA]</scope>
    <source>
        <strain evidence="6 7">LMG 27941</strain>
    </source>
</reference>
<evidence type="ECO:0000313" key="6">
    <source>
        <dbReference type="EMBL" id="SER42307.1"/>
    </source>
</evidence>
<dbReference type="PROSITE" id="PS50931">
    <property type="entry name" value="HTH_LYSR"/>
    <property type="match status" value="1"/>
</dbReference>
<dbReference type="GO" id="GO:0003700">
    <property type="term" value="F:DNA-binding transcription factor activity"/>
    <property type="evidence" value="ECO:0007669"/>
    <property type="project" value="InterPro"/>
</dbReference>
<gene>
    <name evidence="6" type="ORF">SAMN05216230_10810</name>
</gene>
<evidence type="ECO:0000256" key="4">
    <source>
        <dbReference type="ARBA" id="ARBA00023163"/>
    </source>
</evidence>
<name>A0A1H9P2L6_9PSED</name>
<keyword evidence="3" id="KW-0238">DNA-binding</keyword>
<dbReference type="PANTHER" id="PTHR30537">
    <property type="entry name" value="HTH-TYPE TRANSCRIPTIONAL REGULATOR"/>
    <property type="match status" value="1"/>
</dbReference>
<dbReference type="Pfam" id="PF03466">
    <property type="entry name" value="LysR_substrate"/>
    <property type="match status" value="1"/>
</dbReference>
<dbReference type="Proteomes" id="UP000199221">
    <property type="component" value="Unassembled WGS sequence"/>
</dbReference>
<dbReference type="InterPro" id="IPR036390">
    <property type="entry name" value="WH_DNA-bd_sf"/>
</dbReference>
<dbReference type="GO" id="GO:0006351">
    <property type="term" value="P:DNA-templated transcription"/>
    <property type="evidence" value="ECO:0007669"/>
    <property type="project" value="TreeGrafter"/>
</dbReference>
<accession>A0A1H9P2L6</accession>
<dbReference type="FunFam" id="1.10.10.10:FF:000001">
    <property type="entry name" value="LysR family transcriptional regulator"/>
    <property type="match status" value="1"/>
</dbReference>
<proteinExistence type="inferred from homology"/>
<dbReference type="PRINTS" id="PR00039">
    <property type="entry name" value="HTHLYSR"/>
</dbReference>
<dbReference type="CDD" id="cd08471">
    <property type="entry name" value="PBP2_CrgA_like_2"/>
    <property type="match status" value="1"/>
</dbReference>
<dbReference type="EMBL" id="FOEQ01000008">
    <property type="protein sequence ID" value="SER42307.1"/>
    <property type="molecule type" value="Genomic_DNA"/>
</dbReference>
<comment type="similarity">
    <text evidence="1">Belongs to the LysR transcriptional regulatory family.</text>
</comment>
<evidence type="ECO:0000256" key="2">
    <source>
        <dbReference type="ARBA" id="ARBA00023015"/>
    </source>
</evidence>
<dbReference type="InterPro" id="IPR000847">
    <property type="entry name" value="LysR_HTH_N"/>
</dbReference>
<keyword evidence="4" id="KW-0804">Transcription</keyword>
<dbReference type="PANTHER" id="PTHR30537:SF5">
    <property type="entry name" value="HTH-TYPE TRANSCRIPTIONAL ACTIVATOR TTDR-RELATED"/>
    <property type="match status" value="1"/>
</dbReference>
<dbReference type="SUPFAM" id="SSF46785">
    <property type="entry name" value="Winged helix' DNA-binding domain"/>
    <property type="match status" value="1"/>
</dbReference>
<evidence type="ECO:0000313" key="7">
    <source>
        <dbReference type="Proteomes" id="UP000199221"/>
    </source>
</evidence>
<dbReference type="Pfam" id="PF00126">
    <property type="entry name" value="HTH_1"/>
    <property type="match status" value="1"/>
</dbReference>
<dbReference type="Gene3D" id="1.10.10.10">
    <property type="entry name" value="Winged helix-like DNA-binding domain superfamily/Winged helix DNA-binding domain"/>
    <property type="match status" value="1"/>
</dbReference>
<evidence type="ECO:0000256" key="1">
    <source>
        <dbReference type="ARBA" id="ARBA00009437"/>
    </source>
</evidence>
<dbReference type="InterPro" id="IPR005119">
    <property type="entry name" value="LysR_subst-bd"/>
</dbReference>
<feature type="domain" description="HTH lysR-type" evidence="5">
    <location>
        <begin position="17"/>
        <end position="74"/>
    </location>
</feature>
<protein>
    <submittedName>
        <fullName evidence="6">Transcriptional regulator, LysR family</fullName>
    </submittedName>
</protein>
<dbReference type="SUPFAM" id="SSF53850">
    <property type="entry name" value="Periplasmic binding protein-like II"/>
    <property type="match status" value="1"/>
</dbReference>
<dbReference type="AlphaFoldDB" id="A0A1H9P2L6"/>
<organism evidence="6 7">
    <name type="scientific">Pseudomonas soli</name>
    <dbReference type="NCBI Taxonomy" id="1306993"/>
    <lineage>
        <taxon>Bacteria</taxon>
        <taxon>Pseudomonadati</taxon>
        <taxon>Pseudomonadota</taxon>
        <taxon>Gammaproteobacteria</taxon>
        <taxon>Pseudomonadales</taxon>
        <taxon>Pseudomonadaceae</taxon>
        <taxon>Pseudomonas</taxon>
    </lineage>
</organism>
<evidence type="ECO:0000259" key="5">
    <source>
        <dbReference type="PROSITE" id="PS50931"/>
    </source>
</evidence>
<dbReference type="GO" id="GO:0043565">
    <property type="term" value="F:sequence-specific DNA binding"/>
    <property type="evidence" value="ECO:0007669"/>
    <property type="project" value="TreeGrafter"/>
</dbReference>
<dbReference type="InterPro" id="IPR036388">
    <property type="entry name" value="WH-like_DNA-bd_sf"/>
</dbReference>
<dbReference type="InterPro" id="IPR058163">
    <property type="entry name" value="LysR-type_TF_proteobact-type"/>
</dbReference>
<keyword evidence="2" id="KW-0805">Transcription regulation</keyword>
<sequence>MRTGIIAPRQRVGRGMDQIHLMKVFVAVGELESFAAAARRLAISPAAVTRAVSALEEQLGVKLLLRTTRSVRLTEAGGRYLEDTRHILASIIEANEAAAGINASPKGDLAVTAPILFGKKFVMPCIVRYLQQYPEVDVSAFFLDRVVNLVEEGMDVAVRIGQLPDSGLKALRVGKMRRLLCASPEYLERHGTPRHPSELQKHEVIAAGTLSPRTDWRFGAIDDPTLIRMKPRLTVTSNDAAIAAASAGLGIARLLSYQVADEVAAGRLQVILAEYEEAPWPIHILHRESKYGSTKVRTFIDMLAEHLRSHAHLS</sequence>
<dbReference type="Gene3D" id="3.40.190.290">
    <property type="match status" value="1"/>
</dbReference>